<protein>
    <submittedName>
        <fullName evidence="2">Uncharacterized protein</fullName>
    </submittedName>
</protein>
<gene>
    <name evidence="2" type="ORF">AB0A88_22730</name>
</gene>
<reference evidence="2 3" key="1">
    <citation type="submission" date="2024-06" db="EMBL/GenBank/DDBJ databases">
        <title>The Natural Products Discovery Center: Release of the First 8490 Sequenced Strains for Exploring Actinobacteria Biosynthetic Diversity.</title>
        <authorList>
            <person name="Kalkreuter E."/>
            <person name="Kautsar S.A."/>
            <person name="Yang D."/>
            <person name="Bader C.D."/>
            <person name="Teijaro C.N."/>
            <person name="Fluegel L."/>
            <person name="Davis C.M."/>
            <person name="Simpson J.R."/>
            <person name="Lauterbach L."/>
            <person name="Steele A.D."/>
            <person name="Gui C."/>
            <person name="Meng S."/>
            <person name="Li G."/>
            <person name="Viehrig K."/>
            <person name="Ye F."/>
            <person name="Su P."/>
            <person name="Kiefer A.F."/>
            <person name="Nichols A."/>
            <person name="Cepeda A.J."/>
            <person name="Yan W."/>
            <person name="Fan B."/>
            <person name="Jiang Y."/>
            <person name="Adhikari A."/>
            <person name="Zheng C.-J."/>
            <person name="Schuster L."/>
            <person name="Cowan T.M."/>
            <person name="Smanski M.J."/>
            <person name="Chevrette M.G."/>
            <person name="De Carvalho L.P.S."/>
            <person name="Shen B."/>
        </authorList>
    </citation>
    <scope>NUCLEOTIDE SEQUENCE [LARGE SCALE GENOMIC DNA]</scope>
    <source>
        <strain evidence="2 3">NPDC045974</strain>
    </source>
</reference>
<dbReference type="EMBL" id="JBEZAE010000015">
    <property type="protein sequence ID" value="MEU7072942.1"/>
    <property type="molecule type" value="Genomic_DNA"/>
</dbReference>
<dbReference type="RefSeq" id="WP_358476236.1">
    <property type="nucleotide sequence ID" value="NZ_JBEZAE010000015.1"/>
</dbReference>
<feature type="region of interest" description="Disordered" evidence="1">
    <location>
        <begin position="1"/>
        <end position="26"/>
    </location>
</feature>
<evidence type="ECO:0000313" key="3">
    <source>
        <dbReference type="Proteomes" id="UP001551329"/>
    </source>
</evidence>
<comment type="caution">
    <text evidence="2">The sequence shown here is derived from an EMBL/GenBank/DDBJ whole genome shotgun (WGS) entry which is preliminary data.</text>
</comment>
<keyword evidence="3" id="KW-1185">Reference proteome</keyword>
<dbReference type="Proteomes" id="UP001551329">
    <property type="component" value="Unassembled WGS sequence"/>
</dbReference>
<name>A0ABV3CDT3_9ACTN</name>
<sequence>MAVTTTAVLNRPACPVTTTPSGSQPLTNAVGATLAPVDFTACCCPARRRNDKHAPERRALRCAATSSPPTCS</sequence>
<proteinExistence type="predicted"/>
<accession>A0ABV3CDT3</accession>
<evidence type="ECO:0000256" key="1">
    <source>
        <dbReference type="SAM" id="MobiDB-lite"/>
    </source>
</evidence>
<evidence type="ECO:0000313" key="2">
    <source>
        <dbReference type="EMBL" id="MEU7072942.1"/>
    </source>
</evidence>
<organism evidence="2 3">
    <name type="scientific">Streptomyces narbonensis</name>
    <dbReference type="NCBI Taxonomy" id="67333"/>
    <lineage>
        <taxon>Bacteria</taxon>
        <taxon>Bacillati</taxon>
        <taxon>Actinomycetota</taxon>
        <taxon>Actinomycetes</taxon>
        <taxon>Kitasatosporales</taxon>
        <taxon>Streptomycetaceae</taxon>
        <taxon>Streptomyces</taxon>
    </lineage>
</organism>
<feature type="compositionally biased region" description="Polar residues" evidence="1">
    <location>
        <begin position="16"/>
        <end position="26"/>
    </location>
</feature>